<evidence type="ECO:0000313" key="2">
    <source>
        <dbReference type="EMBL" id="KAK9416359.1"/>
    </source>
</evidence>
<dbReference type="Proteomes" id="UP001408356">
    <property type="component" value="Unassembled WGS sequence"/>
</dbReference>
<feature type="compositionally biased region" description="Polar residues" evidence="1">
    <location>
        <begin position="147"/>
        <end position="162"/>
    </location>
</feature>
<proteinExistence type="predicted"/>
<comment type="caution">
    <text evidence="2">The sequence shown here is derived from an EMBL/GenBank/DDBJ whole genome shotgun (WGS) entry which is preliminary data.</text>
</comment>
<gene>
    <name evidence="2" type="ORF">SUNI508_01776</name>
</gene>
<accession>A0ABR2UNZ6</accession>
<sequence length="256" mass="28546">MSVFNTPRFSFSCPAPNQAEKMDVEDFQSSLATLVAGMEKTSMWTQDTQMCLTQSGQPGLPTEVVIPKPVDSGLEEIVGAWERKNVTSHHTEKNSRSHRRSKAVGMKDKVMTDAGPLLDVYLDEILTHARRRKQADPITNWEAHRSGVSSEKPSAVRSTPASTADMDIDEWSMSKELRMELAKRRAIASLAGYRGRPSTAQPQHSSSRIQSPTGPKKSRSQPKAHSTKGVQGKKQHHHHDSCRNSRPRPHHQRVKA</sequence>
<keyword evidence="3" id="KW-1185">Reference proteome</keyword>
<name>A0ABR2UNZ6_9PEZI</name>
<feature type="region of interest" description="Disordered" evidence="1">
    <location>
        <begin position="132"/>
        <end position="163"/>
    </location>
</feature>
<feature type="region of interest" description="Disordered" evidence="1">
    <location>
        <begin position="192"/>
        <end position="256"/>
    </location>
</feature>
<feature type="compositionally biased region" description="Polar residues" evidence="1">
    <location>
        <begin position="198"/>
        <end position="213"/>
    </location>
</feature>
<organism evidence="2 3">
    <name type="scientific">Seiridium unicorne</name>
    <dbReference type="NCBI Taxonomy" id="138068"/>
    <lineage>
        <taxon>Eukaryota</taxon>
        <taxon>Fungi</taxon>
        <taxon>Dikarya</taxon>
        <taxon>Ascomycota</taxon>
        <taxon>Pezizomycotina</taxon>
        <taxon>Sordariomycetes</taxon>
        <taxon>Xylariomycetidae</taxon>
        <taxon>Amphisphaeriales</taxon>
        <taxon>Sporocadaceae</taxon>
        <taxon>Seiridium</taxon>
    </lineage>
</organism>
<protein>
    <submittedName>
        <fullName evidence="2">Uncharacterized protein</fullName>
    </submittedName>
</protein>
<evidence type="ECO:0000256" key="1">
    <source>
        <dbReference type="SAM" id="MobiDB-lite"/>
    </source>
</evidence>
<dbReference type="EMBL" id="JARVKF010000407">
    <property type="protein sequence ID" value="KAK9416359.1"/>
    <property type="molecule type" value="Genomic_DNA"/>
</dbReference>
<reference evidence="2 3" key="1">
    <citation type="journal article" date="2024" name="J. Plant Pathol.">
        <title>Sequence and assembly of the genome of Seiridium unicorne, isolate CBS 538.82, causal agent of cypress canker disease.</title>
        <authorList>
            <person name="Scali E."/>
            <person name="Rocca G.D."/>
            <person name="Danti R."/>
            <person name="Garbelotto M."/>
            <person name="Barberini S."/>
            <person name="Baroncelli R."/>
            <person name="Emiliani G."/>
        </authorList>
    </citation>
    <scope>NUCLEOTIDE SEQUENCE [LARGE SCALE GENOMIC DNA]</scope>
    <source>
        <strain evidence="2 3">BM-138-508</strain>
    </source>
</reference>
<feature type="compositionally biased region" description="Basic residues" evidence="1">
    <location>
        <begin position="216"/>
        <end position="256"/>
    </location>
</feature>
<evidence type="ECO:0000313" key="3">
    <source>
        <dbReference type="Proteomes" id="UP001408356"/>
    </source>
</evidence>